<gene>
    <name evidence="2" type="ORF">F2Q70_00038987</name>
</gene>
<proteinExistence type="predicted"/>
<reference evidence="2" key="1">
    <citation type="submission" date="2019-12" db="EMBL/GenBank/DDBJ databases">
        <title>Genome sequencing and annotation of Brassica cretica.</title>
        <authorList>
            <person name="Studholme D.J."/>
            <person name="Sarris P.F."/>
        </authorList>
    </citation>
    <scope>NUCLEOTIDE SEQUENCE</scope>
    <source>
        <strain evidence="2">PFS-102/07</strain>
        <tissue evidence="2">Leaf</tissue>
    </source>
</reference>
<name>A0A8S9K5R3_BRACR</name>
<dbReference type="AlphaFoldDB" id="A0A8S9K5R3"/>
<evidence type="ECO:0000313" key="2">
    <source>
        <dbReference type="EMBL" id="KAF2589217.1"/>
    </source>
</evidence>
<organism evidence="2">
    <name type="scientific">Brassica cretica</name>
    <name type="common">Mustard</name>
    <dbReference type="NCBI Taxonomy" id="69181"/>
    <lineage>
        <taxon>Eukaryota</taxon>
        <taxon>Viridiplantae</taxon>
        <taxon>Streptophyta</taxon>
        <taxon>Embryophyta</taxon>
        <taxon>Tracheophyta</taxon>
        <taxon>Spermatophyta</taxon>
        <taxon>Magnoliopsida</taxon>
        <taxon>eudicotyledons</taxon>
        <taxon>Gunneridae</taxon>
        <taxon>Pentapetalae</taxon>
        <taxon>rosids</taxon>
        <taxon>malvids</taxon>
        <taxon>Brassicales</taxon>
        <taxon>Brassicaceae</taxon>
        <taxon>Brassiceae</taxon>
        <taxon>Brassica</taxon>
    </lineage>
</organism>
<sequence length="109" mass="12129">MKFWLQFSSCATHGPHVREPPATRPQTRSKATKPGSLFEGLIAEETFPQYQSVVDRFVCVSVGFGDEDGESNAKTGAAGMERSESIDIQSLRSLHCSFVFHGMHYFSVR</sequence>
<feature type="region of interest" description="Disordered" evidence="1">
    <location>
        <begin position="14"/>
        <end position="33"/>
    </location>
</feature>
<accession>A0A8S9K5R3</accession>
<comment type="caution">
    <text evidence="2">The sequence shown here is derived from an EMBL/GenBank/DDBJ whole genome shotgun (WGS) entry which is preliminary data.</text>
</comment>
<dbReference type="EMBL" id="QGKY02000190">
    <property type="protein sequence ID" value="KAF2589217.1"/>
    <property type="molecule type" value="Genomic_DNA"/>
</dbReference>
<protein>
    <submittedName>
        <fullName evidence="2">Uncharacterized protein</fullName>
    </submittedName>
</protein>
<evidence type="ECO:0000256" key="1">
    <source>
        <dbReference type="SAM" id="MobiDB-lite"/>
    </source>
</evidence>